<keyword evidence="6 8" id="KW-1133">Transmembrane helix</keyword>
<evidence type="ECO:0000313" key="11">
    <source>
        <dbReference type="Proteomes" id="UP000623687"/>
    </source>
</evidence>
<accession>A0A8H6ZNI7</accession>
<dbReference type="InterPro" id="IPR013083">
    <property type="entry name" value="Znf_RING/FYVE/PHD"/>
</dbReference>
<evidence type="ECO:0000256" key="4">
    <source>
        <dbReference type="ARBA" id="ARBA00022771"/>
    </source>
</evidence>
<keyword evidence="2 8" id="KW-0812">Transmembrane</keyword>
<dbReference type="SUPFAM" id="SSF57850">
    <property type="entry name" value="RING/U-box"/>
    <property type="match status" value="1"/>
</dbReference>
<dbReference type="EMBL" id="JACETU010000009">
    <property type="protein sequence ID" value="KAF7420907.1"/>
    <property type="molecule type" value="Genomic_DNA"/>
</dbReference>
<dbReference type="AlphaFoldDB" id="A0A8H6ZNI7"/>
<feature type="domain" description="RING-CH-type" evidence="9">
    <location>
        <begin position="10"/>
        <end position="82"/>
    </location>
</feature>
<comment type="subcellular location">
    <subcellularLocation>
        <location evidence="1">Membrane</location>
        <topology evidence="1">Multi-pass membrane protein</topology>
    </subcellularLocation>
</comment>
<dbReference type="GO" id="GO:0016020">
    <property type="term" value="C:membrane"/>
    <property type="evidence" value="ECO:0007669"/>
    <property type="project" value="UniProtKB-SubCell"/>
</dbReference>
<dbReference type="OrthoDB" id="5817083at2759"/>
<evidence type="ECO:0000256" key="5">
    <source>
        <dbReference type="ARBA" id="ARBA00022833"/>
    </source>
</evidence>
<dbReference type="GeneID" id="59381243"/>
<evidence type="ECO:0000256" key="1">
    <source>
        <dbReference type="ARBA" id="ARBA00004141"/>
    </source>
</evidence>
<dbReference type="Gene3D" id="3.30.40.10">
    <property type="entry name" value="Zinc/RING finger domain, C3HC4 (zinc finger)"/>
    <property type="match status" value="1"/>
</dbReference>
<feature type="transmembrane region" description="Helical" evidence="8">
    <location>
        <begin position="108"/>
        <end position="134"/>
    </location>
</feature>
<dbReference type="GO" id="GO:0008270">
    <property type="term" value="F:zinc ion binding"/>
    <property type="evidence" value="ECO:0007669"/>
    <property type="project" value="UniProtKB-KW"/>
</dbReference>
<feature type="transmembrane region" description="Helical" evidence="8">
    <location>
        <begin position="331"/>
        <end position="350"/>
    </location>
</feature>
<dbReference type="PANTHER" id="PTHR46283">
    <property type="entry name" value="E3 UBIQUITIN-PROTEIN LIGASE MARCH5"/>
    <property type="match status" value="1"/>
</dbReference>
<dbReference type="InterPro" id="IPR011016">
    <property type="entry name" value="Znf_RING-CH"/>
</dbReference>
<proteinExistence type="predicted"/>
<dbReference type="SMART" id="SM00744">
    <property type="entry name" value="RINGv"/>
    <property type="match status" value="1"/>
</dbReference>
<keyword evidence="5" id="KW-0862">Zinc</keyword>
<evidence type="ECO:0000256" key="6">
    <source>
        <dbReference type="ARBA" id="ARBA00022989"/>
    </source>
</evidence>
<evidence type="ECO:0000313" key="10">
    <source>
        <dbReference type="EMBL" id="KAF7420907.1"/>
    </source>
</evidence>
<keyword evidence="7 8" id="KW-0472">Membrane</keyword>
<dbReference type="RefSeq" id="XP_036626765.1">
    <property type="nucleotide sequence ID" value="XM_036780910.1"/>
</dbReference>
<keyword evidence="3" id="KW-0479">Metal-binding</keyword>
<evidence type="ECO:0000256" key="8">
    <source>
        <dbReference type="SAM" id="Phobius"/>
    </source>
</evidence>
<reference evidence="10" key="1">
    <citation type="submission" date="2019-07" db="EMBL/GenBank/DDBJ databases">
        <authorList>
            <person name="Palmer J.M."/>
        </authorList>
    </citation>
    <scope>NUCLEOTIDE SEQUENCE</scope>
    <source>
        <strain evidence="10">PC9</strain>
    </source>
</reference>
<keyword evidence="4" id="KW-0863">Zinc-finger</keyword>
<evidence type="ECO:0000256" key="2">
    <source>
        <dbReference type="ARBA" id="ARBA00022692"/>
    </source>
</evidence>
<organism evidence="10 11">
    <name type="scientific">Pleurotus ostreatus</name>
    <name type="common">Oyster mushroom</name>
    <name type="synonym">White-rot fungus</name>
    <dbReference type="NCBI Taxonomy" id="5322"/>
    <lineage>
        <taxon>Eukaryota</taxon>
        <taxon>Fungi</taxon>
        <taxon>Dikarya</taxon>
        <taxon>Basidiomycota</taxon>
        <taxon>Agaricomycotina</taxon>
        <taxon>Agaricomycetes</taxon>
        <taxon>Agaricomycetidae</taxon>
        <taxon>Agaricales</taxon>
        <taxon>Pleurotineae</taxon>
        <taxon>Pleurotaceae</taxon>
        <taxon>Pleurotus</taxon>
    </lineage>
</organism>
<feature type="transmembrane region" description="Helical" evidence="8">
    <location>
        <begin position="154"/>
        <end position="171"/>
    </location>
</feature>
<dbReference type="Pfam" id="PF12906">
    <property type="entry name" value="RINGv"/>
    <property type="match status" value="1"/>
</dbReference>
<gene>
    <name evidence="10" type="ORF">PC9H_011425</name>
</gene>
<name>A0A8H6ZNI7_PLEOS</name>
<sequence length="471" mass="53170">MSSTLKYPTVNDLKVRTCYVCREEERHTERPNPPKAWVHPCNCTLVAHEACLLQWIRTAQSDSARAKNALKCPQCGTQYELQSEKSIFLRVFTSVNGTMQFMGRMFTVFTMAGIVAVFGTGIYIVSTAYGAYALKEFIGNEMFNLLLTEEPANWPWHAFINLPLIPLSLILSRTSITSHILPVISILLTWPTSSPVPQQERSLREHWTDPRHAQELRISHLPSAATWPPSPLLFGLFVVPVTKMIYKRYFTMLTHWVLGSRPLPGDRQFVWQRNEGNILNIRIVAGIRREGDANADNEEAADDGNAEEEPQDVAAAAERTLNHTTSSLGRFIGGALLIPAISSFMGNMLFRLSKRSYLLRQFLAIKPPLRGHVASPPLGPYSYNQNWAGLGTLRQAKLALRLVFGSVWGGTRTWADSDPVWWRNAVGLGLFVVAKDCIQLCHLWMTKRELESRHVKDRSFEGIDIKELDLI</sequence>
<evidence type="ECO:0000256" key="7">
    <source>
        <dbReference type="ARBA" id="ARBA00023136"/>
    </source>
</evidence>
<dbReference type="PROSITE" id="PS51292">
    <property type="entry name" value="ZF_RING_CH"/>
    <property type="match status" value="1"/>
</dbReference>
<keyword evidence="11" id="KW-1185">Reference proteome</keyword>
<protein>
    <recommendedName>
        <fullName evidence="9">RING-CH-type domain-containing protein</fullName>
    </recommendedName>
</protein>
<evidence type="ECO:0000256" key="3">
    <source>
        <dbReference type="ARBA" id="ARBA00022723"/>
    </source>
</evidence>
<dbReference type="Proteomes" id="UP000623687">
    <property type="component" value="Unassembled WGS sequence"/>
</dbReference>
<evidence type="ECO:0000259" key="9">
    <source>
        <dbReference type="PROSITE" id="PS51292"/>
    </source>
</evidence>
<comment type="caution">
    <text evidence="10">The sequence shown here is derived from an EMBL/GenBank/DDBJ whole genome shotgun (WGS) entry which is preliminary data.</text>
</comment>
<dbReference type="VEuPathDB" id="FungiDB:PC9H_011425"/>